<feature type="coiled-coil region" evidence="4">
    <location>
        <begin position="610"/>
        <end position="696"/>
    </location>
</feature>
<evidence type="ECO:0000256" key="2">
    <source>
        <dbReference type="ARBA" id="ARBA00018687"/>
    </source>
</evidence>
<reference evidence="8" key="2">
    <citation type="submission" date="2018-07" db="EMBL/GenBank/DDBJ databases">
        <authorList>
            <person name="Quirk P.G."/>
            <person name="Krulwich T.A."/>
        </authorList>
    </citation>
    <scope>NUCLEOTIDE SEQUENCE</scope>
</reference>
<feature type="compositionally biased region" description="Basic and acidic residues" evidence="5">
    <location>
        <begin position="772"/>
        <end position="781"/>
    </location>
</feature>
<dbReference type="PANTHER" id="PTHR45916">
    <property type="entry name" value="STRUCTURAL MAINTENANCE OF CHROMOSOMES PROTEIN 5"/>
    <property type="match status" value="1"/>
</dbReference>
<dbReference type="EMBL" id="UFQT01000239">
    <property type="protein sequence ID" value="SSX22225.1"/>
    <property type="molecule type" value="Genomic_DNA"/>
</dbReference>
<dbReference type="GO" id="GO:0016887">
    <property type="term" value="F:ATP hydrolysis activity"/>
    <property type="evidence" value="ECO:0007669"/>
    <property type="project" value="InterPro"/>
</dbReference>
<dbReference type="OMA" id="GIRTEPF"/>
<dbReference type="VEuPathDB" id="VectorBase:CSON006356"/>
<dbReference type="InterPro" id="IPR038729">
    <property type="entry name" value="Rad50/SbcC_AAA"/>
</dbReference>
<evidence type="ECO:0000256" key="1">
    <source>
        <dbReference type="ARBA" id="ARBA00010171"/>
    </source>
</evidence>
<protein>
    <recommendedName>
        <fullName evidence="2">Structural maintenance of chromosomes protein 5</fullName>
    </recommendedName>
</protein>
<evidence type="ECO:0000256" key="3">
    <source>
        <dbReference type="ARBA" id="ARBA00023054"/>
    </source>
</evidence>
<dbReference type="InterPro" id="IPR027417">
    <property type="entry name" value="P-loop_NTPase"/>
</dbReference>
<dbReference type="GO" id="GO:0005634">
    <property type="term" value="C:nucleus"/>
    <property type="evidence" value="ECO:0007669"/>
    <property type="project" value="TreeGrafter"/>
</dbReference>
<evidence type="ECO:0000256" key="5">
    <source>
        <dbReference type="SAM" id="MobiDB-lite"/>
    </source>
</evidence>
<gene>
    <name evidence="7" type="primary">CSON006356</name>
</gene>
<dbReference type="GO" id="GO:0003697">
    <property type="term" value="F:single-stranded DNA binding"/>
    <property type="evidence" value="ECO:0007669"/>
    <property type="project" value="TreeGrafter"/>
</dbReference>
<proteinExistence type="inferred from homology"/>
<organism evidence="7">
    <name type="scientific">Culicoides sonorensis</name>
    <name type="common">Biting midge</name>
    <dbReference type="NCBI Taxonomy" id="179676"/>
    <lineage>
        <taxon>Eukaryota</taxon>
        <taxon>Metazoa</taxon>
        <taxon>Ecdysozoa</taxon>
        <taxon>Arthropoda</taxon>
        <taxon>Hexapoda</taxon>
        <taxon>Insecta</taxon>
        <taxon>Pterygota</taxon>
        <taxon>Neoptera</taxon>
        <taxon>Endopterygota</taxon>
        <taxon>Diptera</taxon>
        <taxon>Nematocera</taxon>
        <taxon>Chironomoidea</taxon>
        <taxon>Ceratopogonidae</taxon>
        <taxon>Ceratopogoninae</taxon>
        <taxon>Culicoides</taxon>
        <taxon>Monoculicoides</taxon>
    </lineage>
</organism>
<reference evidence="7" key="1">
    <citation type="submission" date="2018-04" db="EMBL/GenBank/DDBJ databases">
        <authorList>
            <person name="Go L.Y."/>
            <person name="Mitchell J.A."/>
        </authorList>
    </citation>
    <scope>NUCLEOTIDE SEQUENCE</scope>
    <source>
        <tissue evidence="7">Whole organism</tissue>
    </source>
</reference>
<dbReference type="GO" id="GO:0000724">
    <property type="term" value="P:double-strand break repair via homologous recombination"/>
    <property type="evidence" value="ECO:0007669"/>
    <property type="project" value="TreeGrafter"/>
</dbReference>
<accession>A0A336KDQ1</accession>
<evidence type="ECO:0000313" key="8">
    <source>
        <dbReference type="EMBL" id="SSX22225.1"/>
    </source>
</evidence>
<feature type="domain" description="Rad50/SbcC-type AAA" evidence="6">
    <location>
        <begin position="15"/>
        <end position="260"/>
    </location>
</feature>
<feature type="coiled-coil region" evidence="4">
    <location>
        <begin position="291"/>
        <end position="422"/>
    </location>
</feature>
<dbReference type="SUPFAM" id="SSF52540">
    <property type="entry name" value="P-loop containing nucleoside triphosphate hydrolases"/>
    <property type="match status" value="2"/>
</dbReference>
<dbReference type="EMBL" id="UFQS01000239">
    <property type="protein sequence ID" value="SSX01848.1"/>
    <property type="molecule type" value="Genomic_DNA"/>
</dbReference>
<dbReference type="GO" id="GO:0030915">
    <property type="term" value="C:Smc5-Smc6 complex"/>
    <property type="evidence" value="ECO:0007669"/>
    <property type="project" value="TreeGrafter"/>
</dbReference>
<name>A0A336KDQ1_CULSO</name>
<dbReference type="Pfam" id="PF13476">
    <property type="entry name" value="AAA_23"/>
    <property type="match status" value="1"/>
</dbReference>
<dbReference type="Gene3D" id="3.40.50.300">
    <property type="entry name" value="P-loop containing nucleotide triphosphate hydrolases"/>
    <property type="match status" value="2"/>
</dbReference>
<sequence>MSKRGKIFSVACNDFVTYNEVMFFPGEYLNIVIGPNGTGKSTLVSAIVIGMGGKPELLSRSSDLTDWIKHGCEEAFIEIHVYENDEGDSFIAFQRMFNRNGLDEYKIDDKRYSRKQFLLKVKEYNIQVDNLCQFLPQDRVQDFAKMNPQEMLLNTQMSVCSPEVQEHFQTLCDLRESQLKEGKEASTRQKELEDLIARNEALRPHIENMRVRDDMIKDLEIGKKKLAWLDYEKWNKQLVEHTNDLNQAQMKLNIADKKLEPVRKQAEIIMNTKKKMETKIATDSEKGQKFIKELNKQHDQLDRLSQEMISARAQLRQAIQNARARKNDIDQAKKILIALKQDLAESASRQQSVEEIQAKINALTAKFHEYSEKKVKLGQQRGDLQDQLRNIRHNMESVKSRIANMENREKQKMQALNNKDDNAARAAKWLENNRHIFRGHVYNPIALEINLLDQKYAKFIETCVGMRDLVAFGFEDPEDLELFLHETRQNQKLQVNAFHAESNDQVTYQPTHSIDQMRKFGFKQYLIDIIQGPAPILNYLCKLYRIHETPICEDKTGTMIDQLPREIRLFFTDTQRFVINISRYTGAVSSMATRLQPKNLLNCGVDPEIIMSQQNKLQELTRESDHKRNALGQIDDSIKQLEDQISNVNLEKRAITNSGNELKNFAEKVKRQEQKIKELQNNVIDIDSERAKFKNRAKQIIENIIRVHEQINNKIKLYADSCFSVDTERQKLQIFLNNNSEIDRQIHILHEEVTRARRLVTTIEQHVANSRAEQKKREKEALSLTNNKNPKDKNFPFKEQFKKFPNEYDQLNTNLTELQARIDLIGTQNKNVVEEYEQRAHKIKEVESKIRNSKNRDQEVQNKIDDLHSKWYPEITRVVKVINDNFSHFMSSMGLAGEVEMSRKGPHDYLEYGITIRVKYRASEQMAILDRTYQSGGERAVAIAVYTLSLQHISHVPFRCVDEINQGMDPKNERKIFEMLVNETCKIGNSQYFFITPKLLPNLHYNELMNVFIVHNGKFIDDPYVFVKKSLA</sequence>
<evidence type="ECO:0000256" key="4">
    <source>
        <dbReference type="SAM" id="Coils"/>
    </source>
</evidence>
<evidence type="ECO:0000313" key="7">
    <source>
        <dbReference type="EMBL" id="SSX01848.1"/>
    </source>
</evidence>
<feature type="coiled-coil region" evidence="4">
    <location>
        <begin position="231"/>
        <end position="258"/>
    </location>
</feature>
<keyword evidence="3 4" id="KW-0175">Coiled coil</keyword>
<feature type="region of interest" description="Disordered" evidence="5">
    <location>
        <begin position="770"/>
        <end position="795"/>
    </location>
</feature>
<evidence type="ECO:0000259" key="6">
    <source>
        <dbReference type="Pfam" id="PF13476"/>
    </source>
</evidence>
<dbReference type="PANTHER" id="PTHR45916:SF1">
    <property type="entry name" value="STRUCTURAL MAINTENANCE OF CHROMOSOMES PROTEIN 5"/>
    <property type="match status" value="1"/>
</dbReference>
<comment type="similarity">
    <text evidence="1">Belongs to the SMC family. SMC5 subfamily.</text>
</comment>
<dbReference type="AlphaFoldDB" id="A0A336KDQ1"/>